<name>A0A482XH88_LAOST</name>
<organism evidence="1 2">
    <name type="scientific">Laodelphax striatellus</name>
    <name type="common">Small brown planthopper</name>
    <name type="synonym">Delphax striatella</name>
    <dbReference type="NCBI Taxonomy" id="195883"/>
    <lineage>
        <taxon>Eukaryota</taxon>
        <taxon>Metazoa</taxon>
        <taxon>Ecdysozoa</taxon>
        <taxon>Arthropoda</taxon>
        <taxon>Hexapoda</taxon>
        <taxon>Insecta</taxon>
        <taxon>Pterygota</taxon>
        <taxon>Neoptera</taxon>
        <taxon>Paraneoptera</taxon>
        <taxon>Hemiptera</taxon>
        <taxon>Auchenorrhyncha</taxon>
        <taxon>Fulgoroidea</taxon>
        <taxon>Delphacidae</taxon>
        <taxon>Criomorphinae</taxon>
        <taxon>Laodelphax</taxon>
    </lineage>
</organism>
<sequence length="73" mass="8111">MAMWHVAWRVGVGRADPPHASACISVSSERSCLETLLNGYSFRLPTPNATHTAALPRRFTLKQEIINYLETAV</sequence>
<reference evidence="1 2" key="1">
    <citation type="journal article" date="2017" name="Gigascience">
        <title>Genome sequence of the small brown planthopper, Laodelphax striatellus.</title>
        <authorList>
            <person name="Zhu J."/>
            <person name="Jiang F."/>
            <person name="Wang X."/>
            <person name="Yang P."/>
            <person name="Bao Y."/>
            <person name="Zhao W."/>
            <person name="Wang W."/>
            <person name="Lu H."/>
            <person name="Wang Q."/>
            <person name="Cui N."/>
            <person name="Li J."/>
            <person name="Chen X."/>
            <person name="Luo L."/>
            <person name="Yu J."/>
            <person name="Kang L."/>
            <person name="Cui F."/>
        </authorList>
    </citation>
    <scope>NUCLEOTIDE SEQUENCE [LARGE SCALE GENOMIC DNA]</scope>
    <source>
        <strain evidence="1">Lst14</strain>
    </source>
</reference>
<proteinExistence type="predicted"/>
<evidence type="ECO:0000313" key="1">
    <source>
        <dbReference type="EMBL" id="RZF44688.1"/>
    </source>
</evidence>
<gene>
    <name evidence="1" type="ORF">LSTR_LSTR000640</name>
</gene>
<evidence type="ECO:0000313" key="2">
    <source>
        <dbReference type="Proteomes" id="UP000291343"/>
    </source>
</evidence>
<dbReference type="Proteomes" id="UP000291343">
    <property type="component" value="Unassembled WGS sequence"/>
</dbReference>
<protein>
    <submittedName>
        <fullName evidence="1">Uncharacterized protein</fullName>
    </submittedName>
</protein>
<dbReference type="InParanoid" id="A0A482XH88"/>
<dbReference type="EMBL" id="QKKF02010319">
    <property type="protein sequence ID" value="RZF44688.1"/>
    <property type="molecule type" value="Genomic_DNA"/>
</dbReference>
<dbReference type="AlphaFoldDB" id="A0A482XH88"/>
<accession>A0A482XH88</accession>
<comment type="caution">
    <text evidence="1">The sequence shown here is derived from an EMBL/GenBank/DDBJ whole genome shotgun (WGS) entry which is preliminary data.</text>
</comment>
<keyword evidence="2" id="KW-1185">Reference proteome</keyword>